<name>D3BHS8_HETP5</name>
<dbReference type="FunFam" id="1.10.220.10:FF:000005">
    <property type="entry name" value="Annexin"/>
    <property type="match status" value="1"/>
</dbReference>
<dbReference type="GO" id="GO:0012506">
    <property type="term" value="C:vesicle membrane"/>
    <property type="evidence" value="ECO:0007669"/>
    <property type="project" value="TreeGrafter"/>
</dbReference>
<dbReference type="InterPro" id="IPR018502">
    <property type="entry name" value="Annexin_repeat"/>
</dbReference>
<dbReference type="InterPro" id="IPR001464">
    <property type="entry name" value="Annexin"/>
</dbReference>
<dbReference type="AlphaFoldDB" id="D3BHS8"/>
<dbReference type="STRING" id="670386.D3BHS8"/>
<reference evidence="7 8" key="1">
    <citation type="journal article" date="2011" name="Genome Res.">
        <title>Phylogeny-wide analysis of social amoeba genomes highlights ancient origins for complex intercellular communication.</title>
        <authorList>
            <person name="Heidel A.J."/>
            <person name="Lawal H.M."/>
            <person name="Felder M."/>
            <person name="Schilde C."/>
            <person name="Helps N.R."/>
            <person name="Tunggal B."/>
            <person name="Rivero F."/>
            <person name="John U."/>
            <person name="Schleicher M."/>
            <person name="Eichinger L."/>
            <person name="Platzer M."/>
            <person name="Noegel A.A."/>
            <person name="Schaap P."/>
            <person name="Gloeckner G."/>
        </authorList>
    </citation>
    <scope>NUCLEOTIDE SEQUENCE [LARGE SCALE GENOMIC DNA]</scope>
    <source>
        <strain evidence="8">ATCC 26659 / Pp 5 / PN500</strain>
    </source>
</reference>
<dbReference type="PROSITE" id="PS00223">
    <property type="entry name" value="ANNEXIN_1"/>
    <property type="match status" value="2"/>
</dbReference>
<dbReference type="PRINTS" id="PR00196">
    <property type="entry name" value="ANNEXIN"/>
</dbReference>
<evidence type="ECO:0000256" key="3">
    <source>
        <dbReference type="ARBA" id="ARBA00022837"/>
    </source>
</evidence>
<dbReference type="EMBL" id="ADBJ01000037">
    <property type="protein sequence ID" value="EFA78828.1"/>
    <property type="molecule type" value="Genomic_DNA"/>
</dbReference>
<dbReference type="Gene3D" id="1.10.220.10">
    <property type="entry name" value="Annexin"/>
    <property type="match status" value="4"/>
</dbReference>
<dbReference type="GO" id="GO:0005886">
    <property type="term" value="C:plasma membrane"/>
    <property type="evidence" value="ECO:0007669"/>
    <property type="project" value="TreeGrafter"/>
</dbReference>
<protein>
    <recommendedName>
        <fullName evidence="6">Annexin</fullName>
    </recommendedName>
</protein>
<dbReference type="InParanoid" id="D3BHS8"/>
<dbReference type="Pfam" id="PF00191">
    <property type="entry name" value="Annexin"/>
    <property type="match status" value="4"/>
</dbReference>
<dbReference type="GO" id="GO:0005509">
    <property type="term" value="F:calcium ion binding"/>
    <property type="evidence" value="ECO:0007669"/>
    <property type="project" value="InterPro"/>
</dbReference>
<dbReference type="InterPro" id="IPR018252">
    <property type="entry name" value="Annexin_repeat_CS"/>
</dbReference>
<dbReference type="GeneID" id="31363772"/>
<dbReference type="PANTHER" id="PTHR10502:SF102">
    <property type="entry name" value="ANNEXIN B11"/>
    <property type="match status" value="1"/>
</dbReference>
<evidence type="ECO:0000256" key="4">
    <source>
        <dbReference type="ARBA" id="ARBA00023216"/>
    </source>
</evidence>
<dbReference type="FunFam" id="1.10.220.10:FF:000002">
    <property type="entry name" value="Annexin"/>
    <property type="match status" value="1"/>
</dbReference>
<dbReference type="SMART" id="SM00335">
    <property type="entry name" value="ANX"/>
    <property type="match status" value="4"/>
</dbReference>
<dbReference type="FunFam" id="1.10.220.10:FF:000003">
    <property type="entry name" value="Annexin"/>
    <property type="match status" value="1"/>
</dbReference>
<dbReference type="FunCoup" id="D3BHS8">
    <property type="interactions" value="159"/>
</dbReference>
<dbReference type="GO" id="GO:0001786">
    <property type="term" value="F:phosphatidylserine binding"/>
    <property type="evidence" value="ECO:0007669"/>
    <property type="project" value="TreeGrafter"/>
</dbReference>
<dbReference type="GO" id="GO:0005544">
    <property type="term" value="F:calcium-dependent phospholipid binding"/>
    <property type="evidence" value="ECO:0007669"/>
    <property type="project" value="UniProtKB-KW"/>
</dbReference>
<evidence type="ECO:0000256" key="1">
    <source>
        <dbReference type="ARBA" id="ARBA00007831"/>
    </source>
</evidence>
<comment type="caution">
    <text evidence="7">The sequence shown here is derived from an EMBL/GenBank/DDBJ whole genome shotgun (WGS) entry which is preliminary data.</text>
</comment>
<evidence type="ECO:0000313" key="8">
    <source>
        <dbReference type="Proteomes" id="UP000001396"/>
    </source>
</evidence>
<dbReference type="OMA" id="ASNWVIM"/>
<dbReference type="RefSeq" id="XP_020430952.1">
    <property type="nucleotide sequence ID" value="XM_020579113.1"/>
</dbReference>
<dbReference type="InterPro" id="IPR037104">
    <property type="entry name" value="Annexin_sf"/>
</dbReference>
<proteinExistence type="inferred from homology"/>
<accession>D3BHS8</accession>
<keyword evidence="3 6" id="KW-0106">Calcium</keyword>
<sequence>MQAPTVPFACYTPFSIAHDLKKDADMLRKAMKGIGTDEKTLITILANRNWEERAGIIREYTTHVGRDLIKDIKSETSGNFEKGLVALLTDPAIFDVEALIKAMKGVGTNEAVLTEILVTRNNAQKARISQIYATQTGKSLKHAISSETSGDYKHLLEELLDPRDESWIVDPARAAVDAEALYHAGEGKIGTDEKTFIKILANRNFLQIREIARIYETIHKKHSLEKAIESEFSGDIRSALKSIVLFSQDSFAYFARVLHKSMAGVGTNDETLIRNVVYCQPFITAVSKAYHVVFGKTLQYDIEKDCSGDYKKLLIDIKQHSKGKNYRDLPVKAQKSLNYDISSSETSADYKNSLESLFESRVESWIVDQASAGVDTETLVQIR</sequence>
<dbReference type="Proteomes" id="UP000001396">
    <property type="component" value="Unassembled WGS sequence"/>
</dbReference>
<keyword evidence="4 6" id="KW-0041">Annexin</keyword>
<keyword evidence="5 6" id="KW-0111">Calcium/phospholipid-binding</keyword>
<evidence type="ECO:0000256" key="6">
    <source>
        <dbReference type="RuleBase" id="RU003540"/>
    </source>
</evidence>
<dbReference type="GO" id="GO:0005634">
    <property type="term" value="C:nucleus"/>
    <property type="evidence" value="ECO:0007669"/>
    <property type="project" value="TreeGrafter"/>
</dbReference>
<dbReference type="GO" id="GO:0005737">
    <property type="term" value="C:cytoplasm"/>
    <property type="evidence" value="ECO:0007669"/>
    <property type="project" value="TreeGrafter"/>
</dbReference>
<gene>
    <name evidence="7" type="ORF">PPL_08292</name>
</gene>
<comment type="domain">
    <text evidence="6">A pair of annexin repeats may form one binding site for calcium and phospholipid.</text>
</comment>
<comment type="similarity">
    <text evidence="1 6">Belongs to the annexin family.</text>
</comment>
<evidence type="ECO:0000313" key="7">
    <source>
        <dbReference type="EMBL" id="EFA78828.1"/>
    </source>
</evidence>
<evidence type="ECO:0000256" key="5">
    <source>
        <dbReference type="ARBA" id="ARBA00023302"/>
    </source>
</evidence>
<evidence type="ECO:0000256" key="2">
    <source>
        <dbReference type="ARBA" id="ARBA00022737"/>
    </source>
</evidence>
<keyword evidence="8" id="KW-1185">Reference proteome</keyword>
<dbReference type="PANTHER" id="PTHR10502">
    <property type="entry name" value="ANNEXIN"/>
    <property type="match status" value="1"/>
</dbReference>
<organism evidence="7 8">
    <name type="scientific">Heterostelium pallidum (strain ATCC 26659 / Pp 5 / PN500)</name>
    <name type="common">Cellular slime mold</name>
    <name type="synonym">Polysphondylium pallidum</name>
    <dbReference type="NCBI Taxonomy" id="670386"/>
    <lineage>
        <taxon>Eukaryota</taxon>
        <taxon>Amoebozoa</taxon>
        <taxon>Evosea</taxon>
        <taxon>Eumycetozoa</taxon>
        <taxon>Dictyostelia</taxon>
        <taxon>Acytosteliales</taxon>
        <taxon>Acytosteliaceae</taxon>
        <taxon>Heterostelium</taxon>
    </lineage>
</organism>
<dbReference type="SUPFAM" id="SSF47874">
    <property type="entry name" value="Annexin"/>
    <property type="match status" value="1"/>
</dbReference>
<dbReference type="PROSITE" id="PS51897">
    <property type="entry name" value="ANNEXIN_2"/>
    <property type="match status" value="4"/>
</dbReference>
<keyword evidence="2 6" id="KW-0677">Repeat</keyword>